<sequence>MSKQLALAIGAGVLAFAAVVASAASLGTVTSDNLGAGTTVVASCDTVGGVNVSYTTVYDATASQYKVSSVTLSGVDAACNGQAVKISLYGAAGAELGTASGAAVTGANTFTVVAPTPLAQAVTGAAVVISGVTTP</sequence>
<evidence type="ECO:0000313" key="2">
    <source>
        <dbReference type="EMBL" id="MFB9646686.1"/>
    </source>
</evidence>
<keyword evidence="3" id="KW-1185">Reference proteome</keyword>
<feature type="chain" id="PRO_5046279242" evidence="1">
    <location>
        <begin position="24"/>
        <end position="135"/>
    </location>
</feature>
<accession>A0ABV5T413</accession>
<feature type="signal peptide" evidence="1">
    <location>
        <begin position="1"/>
        <end position="23"/>
    </location>
</feature>
<gene>
    <name evidence="2" type="ORF">ACFFPJ_12870</name>
</gene>
<keyword evidence="1" id="KW-0732">Signal</keyword>
<organism evidence="2 3">
    <name type="scientific">Microbacterium terregens</name>
    <dbReference type="NCBI Taxonomy" id="69363"/>
    <lineage>
        <taxon>Bacteria</taxon>
        <taxon>Bacillati</taxon>
        <taxon>Actinomycetota</taxon>
        <taxon>Actinomycetes</taxon>
        <taxon>Micrococcales</taxon>
        <taxon>Microbacteriaceae</taxon>
        <taxon>Microbacterium</taxon>
    </lineage>
</organism>
<name>A0ABV5T413_9MICO</name>
<proteinExistence type="predicted"/>
<evidence type="ECO:0000256" key="1">
    <source>
        <dbReference type="SAM" id="SignalP"/>
    </source>
</evidence>
<dbReference type="Proteomes" id="UP001589611">
    <property type="component" value="Unassembled WGS sequence"/>
</dbReference>
<evidence type="ECO:0000313" key="3">
    <source>
        <dbReference type="Proteomes" id="UP001589611"/>
    </source>
</evidence>
<protein>
    <submittedName>
        <fullName evidence="2">Uncharacterized protein</fullName>
    </submittedName>
</protein>
<reference evidence="2 3" key="1">
    <citation type="submission" date="2024-09" db="EMBL/GenBank/DDBJ databases">
        <authorList>
            <person name="Sun Q."/>
            <person name="Mori K."/>
        </authorList>
    </citation>
    <scope>NUCLEOTIDE SEQUENCE [LARGE SCALE GENOMIC DNA]</scope>
    <source>
        <strain evidence="2 3">JCM 1342</strain>
    </source>
</reference>
<dbReference type="RefSeq" id="WP_344715339.1">
    <property type="nucleotide sequence ID" value="NZ_BAAAWH010000001.1"/>
</dbReference>
<comment type="caution">
    <text evidence="2">The sequence shown here is derived from an EMBL/GenBank/DDBJ whole genome shotgun (WGS) entry which is preliminary data.</text>
</comment>
<dbReference type="EMBL" id="JBHMBE010000004">
    <property type="protein sequence ID" value="MFB9646686.1"/>
    <property type="molecule type" value="Genomic_DNA"/>
</dbReference>